<feature type="compositionally biased region" description="Low complexity" evidence="2">
    <location>
        <begin position="997"/>
        <end position="1007"/>
    </location>
</feature>
<dbReference type="EMBL" id="BNCP01000028">
    <property type="protein sequence ID" value="GIL84091.1"/>
    <property type="molecule type" value="Genomic_DNA"/>
</dbReference>
<feature type="compositionally biased region" description="Low complexity" evidence="2">
    <location>
        <begin position="761"/>
        <end position="783"/>
    </location>
</feature>
<feature type="compositionally biased region" description="Pro residues" evidence="2">
    <location>
        <begin position="53"/>
        <end position="69"/>
    </location>
</feature>
<proteinExistence type="predicted"/>
<evidence type="ECO:0000313" key="5">
    <source>
        <dbReference type="Proteomes" id="UP000747110"/>
    </source>
</evidence>
<feature type="compositionally biased region" description="Low complexity" evidence="2">
    <location>
        <begin position="798"/>
        <end position="818"/>
    </location>
</feature>
<feature type="region of interest" description="Disordered" evidence="2">
    <location>
        <begin position="490"/>
        <end position="527"/>
    </location>
</feature>
<feature type="region of interest" description="Disordered" evidence="2">
    <location>
        <begin position="51"/>
        <end position="71"/>
    </location>
</feature>
<feature type="compositionally biased region" description="Low complexity" evidence="2">
    <location>
        <begin position="434"/>
        <end position="446"/>
    </location>
</feature>
<evidence type="ECO:0000313" key="3">
    <source>
        <dbReference type="EMBL" id="GIL84091.1"/>
    </source>
</evidence>
<keyword evidence="5" id="KW-1185">Reference proteome</keyword>
<accession>A0A8J4FRF1</accession>
<name>A0A8J4FRF1_9CHLO</name>
<evidence type="ECO:0000313" key="4">
    <source>
        <dbReference type="EMBL" id="GIM06819.1"/>
    </source>
</evidence>
<feature type="region of interest" description="Disordered" evidence="2">
    <location>
        <begin position="1040"/>
        <end position="1091"/>
    </location>
</feature>
<keyword evidence="1" id="KW-0175">Coiled coil</keyword>
<dbReference type="EMBL" id="BNCQ01000022">
    <property type="protein sequence ID" value="GIM06819.1"/>
    <property type="molecule type" value="Genomic_DNA"/>
</dbReference>
<evidence type="ECO:0000256" key="1">
    <source>
        <dbReference type="SAM" id="Coils"/>
    </source>
</evidence>
<feature type="compositionally biased region" description="Gly residues" evidence="2">
    <location>
        <begin position="939"/>
        <end position="952"/>
    </location>
</feature>
<dbReference type="OrthoDB" id="562406at2759"/>
<feature type="compositionally biased region" description="Pro residues" evidence="2">
    <location>
        <begin position="447"/>
        <end position="465"/>
    </location>
</feature>
<comment type="caution">
    <text evidence="3">The sequence shown here is derived from an EMBL/GenBank/DDBJ whole genome shotgun (WGS) entry which is preliminary data.</text>
</comment>
<feature type="region of interest" description="Disordered" evidence="2">
    <location>
        <begin position="742"/>
        <end position="820"/>
    </location>
</feature>
<feature type="compositionally biased region" description="Low complexity" evidence="2">
    <location>
        <begin position="514"/>
        <end position="523"/>
    </location>
</feature>
<feature type="compositionally biased region" description="Gly residues" evidence="2">
    <location>
        <begin position="963"/>
        <end position="984"/>
    </location>
</feature>
<feature type="compositionally biased region" description="Polar residues" evidence="2">
    <location>
        <begin position="587"/>
        <end position="596"/>
    </location>
</feature>
<dbReference type="Proteomes" id="UP000747110">
    <property type="component" value="Unassembled WGS sequence"/>
</dbReference>
<gene>
    <name evidence="3" type="ORF">Vretifemale_12803</name>
    <name evidence="4" type="ORF">Vretimale_11064</name>
</gene>
<protein>
    <submittedName>
        <fullName evidence="3">Uncharacterized protein</fullName>
    </submittedName>
</protein>
<organism evidence="3 5">
    <name type="scientific">Volvox reticuliferus</name>
    <dbReference type="NCBI Taxonomy" id="1737510"/>
    <lineage>
        <taxon>Eukaryota</taxon>
        <taxon>Viridiplantae</taxon>
        <taxon>Chlorophyta</taxon>
        <taxon>core chlorophytes</taxon>
        <taxon>Chlorophyceae</taxon>
        <taxon>CS clade</taxon>
        <taxon>Chlamydomonadales</taxon>
        <taxon>Volvocaceae</taxon>
        <taxon>Volvox</taxon>
    </lineage>
</organism>
<feature type="compositionally biased region" description="Basic and acidic residues" evidence="2">
    <location>
        <begin position="926"/>
        <end position="937"/>
    </location>
</feature>
<feature type="compositionally biased region" description="Polar residues" evidence="2">
    <location>
        <begin position="152"/>
        <end position="173"/>
    </location>
</feature>
<feature type="region of interest" description="Disordered" evidence="2">
    <location>
        <begin position="140"/>
        <end position="320"/>
    </location>
</feature>
<evidence type="ECO:0000256" key="2">
    <source>
        <dbReference type="SAM" id="MobiDB-lite"/>
    </source>
</evidence>
<feature type="compositionally biased region" description="Low complexity" evidence="2">
    <location>
        <begin position="211"/>
        <end position="222"/>
    </location>
</feature>
<dbReference type="Proteomes" id="UP000722791">
    <property type="component" value="Unassembled WGS sequence"/>
</dbReference>
<dbReference type="AlphaFoldDB" id="A0A8J4FRF1"/>
<feature type="region of interest" description="Disordered" evidence="2">
    <location>
        <begin position="572"/>
        <end position="610"/>
    </location>
</feature>
<feature type="coiled-coil region" evidence="1">
    <location>
        <begin position="324"/>
        <end position="358"/>
    </location>
</feature>
<feature type="region of interest" description="Disordered" evidence="2">
    <location>
        <begin position="400"/>
        <end position="475"/>
    </location>
</feature>
<feature type="compositionally biased region" description="Gly residues" evidence="2">
    <location>
        <begin position="300"/>
        <end position="312"/>
    </location>
</feature>
<reference evidence="3" key="1">
    <citation type="journal article" date="2021" name="Proc. Natl. Acad. Sci. U.S.A.">
        <title>Three genomes in the algal genus Volvox reveal the fate of a haploid sex-determining region after a transition to homothallism.</title>
        <authorList>
            <person name="Yamamoto K."/>
            <person name="Hamaji T."/>
            <person name="Kawai-Toyooka H."/>
            <person name="Matsuzaki R."/>
            <person name="Takahashi F."/>
            <person name="Nishimura Y."/>
            <person name="Kawachi M."/>
            <person name="Noguchi H."/>
            <person name="Minakuchi Y."/>
            <person name="Umen J.G."/>
            <person name="Toyoda A."/>
            <person name="Nozaki H."/>
        </authorList>
    </citation>
    <scope>NUCLEOTIDE SEQUENCE</scope>
    <source>
        <strain evidence="4">NIES-3785</strain>
        <strain evidence="3">NIES-3786</strain>
    </source>
</reference>
<feature type="region of interest" description="Disordered" evidence="2">
    <location>
        <begin position="915"/>
        <end position="1007"/>
    </location>
</feature>
<sequence>MFALAPSAATVTASVAASKHPTWVTFHRRQCRPSLISNTGGYRSVAAAVTAPVGPPPPTSTSASPPPEAAPALAAPWQLPATHGGAEAATENIAATSNAVTASAALATAASVAPSGSGLPAAAFDGTAFVAPAGPEGLAAAASASRDGEHGSINNEVSSSTGSNDVGSRSSAGSGRDMEDGDRRGRNRSTAHNRGATSFANAAAAADDDSGSSGSSSSSSSGTVNGIRSGDWLPQANLGWGRGTRGGAEYASSGGRGSRGGRSYQQGRGWLLTSDTAAAQDDGDRGGGRGGRVSRARRGGSNGSGGGGGGKGSTMPPTSVAAANPQLFQELQAMRRQVEELTAMVSEQQRREVEQRQQLEALFQYVRSGSIPLPATTALPAATTSTDAAAAATVAATASAAHASPATVDSEPQRGQRVGRAAASALKETEGSHLAAAAAAATTTTQPPRPLQPPQPPRPLQPPQPLQASKDTAVESASVPVVAAAGVSGTADSAPTEVAPSNTVADGCLGEGSGSSSSSSSSSNNAFVVSPQMDDKQEEAQGLPVSLAVQPELLALLEQELNVRVGCSGNAALGGSSSSSTDEVKQTAGSDSTTSGRAADGQGRGTDTVVSPLLGNRTIISNAAVEEVSADVQHVDHGVNVTATMMPLLTLPVNGDDVIVTHGSADNVQEELRLLLALELQQAAAPSTAGEVDTSLQDVILGVGFRYDSTTAVPPPPTVTVLPPAASDKAISAVNEQGPQLPAAAGTAAHSPDATVGITTAPQPLSPASAPSVNTASGSGSSSTPMMSLAHDSITTYGDDGSSHSSSSRDSSSAGSSSEVFANESELRDVVGQLMSVASETARLARQAKQVGVALPPELQQPTVLPMALALLQRLRASKASAGSEALGGVPAAPDATAAEAVAVPPSVILPESSVATAPRHSGSGHADEQRRSRSEGRSSGGAVGGGGGAGGRRNLHFVTMRGGRGGGGRGGGGDRGSKEGNGGSKSDRTEPGGRSAVPVAAAAQPVSELTPDQLAALRAHPSYMFEGLRRLSWEGQEPLAAPAPSLSITPSSASAGLETPPAPLLRRPRRSARVETVGGRRRQAPQPGSQ</sequence>